<reference evidence="1 2" key="1">
    <citation type="submission" date="2018-06" db="EMBL/GenBank/DDBJ databases">
        <title>OYT1 Genome Sequencing.</title>
        <authorList>
            <person name="Kato S."/>
            <person name="Itoh T."/>
            <person name="Ohkuma M."/>
        </authorList>
    </citation>
    <scope>NUCLEOTIDE SEQUENCE [LARGE SCALE GENOMIC DNA]</scope>
    <source>
        <strain evidence="1 2">OYT1</strain>
    </source>
</reference>
<dbReference type="STRING" id="1188319.OYT1_01903"/>
<organism evidence="1 2">
    <name type="scientific">Ferriphaselus amnicola</name>
    <dbReference type="NCBI Taxonomy" id="1188319"/>
    <lineage>
        <taxon>Bacteria</taxon>
        <taxon>Pseudomonadati</taxon>
        <taxon>Pseudomonadota</taxon>
        <taxon>Betaproteobacteria</taxon>
        <taxon>Nitrosomonadales</taxon>
        <taxon>Gallionellaceae</taxon>
        <taxon>Ferriphaselus</taxon>
    </lineage>
</organism>
<dbReference type="RefSeq" id="WP_062627070.1">
    <property type="nucleotide sequence ID" value="NZ_AP018738.1"/>
</dbReference>
<dbReference type="Proteomes" id="UP000033070">
    <property type="component" value="Chromosome"/>
</dbReference>
<evidence type="ECO:0000313" key="1">
    <source>
        <dbReference type="EMBL" id="BBE50800.1"/>
    </source>
</evidence>
<dbReference type="OrthoDB" id="6058064at2"/>
<dbReference type="EMBL" id="AP018738">
    <property type="protein sequence ID" value="BBE50800.1"/>
    <property type="molecule type" value="Genomic_DNA"/>
</dbReference>
<sequence length="161" mass="18033">MSHLTLTPSTLPDLSVSQLAALSQQELQEFDISLAMLATWVKLSRDRLNTALEQRYGEQARTALLESGRDFGVTHLSDGQLRVTYELPKRVSWDQAQLSKIAERIVAAGDRIQDYMDVDLSVSESRFNNWPPALKEQFSAARTVKPGKPTFRLARVEGESA</sequence>
<protein>
    <submittedName>
        <fullName evidence="1">Uncharacterized protein</fullName>
    </submittedName>
</protein>
<dbReference type="AlphaFoldDB" id="A0A2Z6GBN6"/>
<dbReference type="KEGG" id="fam:OYT1_ch1243"/>
<keyword evidence="2" id="KW-1185">Reference proteome</keyword>
<evidence type="ECO:0000313" key="2">
    <source>
        <dbReference type="Proteomes" id="UP000033070"/>
    </source>
</evidence>
<accession>A0A2Z6GBN6</accession>
<gene>
    <name evidence="1" type="ORF">OYT1_ch1243</name>
</gene>
<proteinExistence type="predicted"/>
<name>A0A2Z6GBN6_9PROT</name>